<keyword evidence="1" id="KW-0812">Transmembrane</keyword>
<reference evidence="3" key="1">
    <citation type="submission" date="2023-08" db="EMBL/GenBank/DDBJ databases">
        <authorList>
            <person name="Alioto T."/>
            <person name="Alioto T."/>
            <person name="Gomez Garrido J."/>
        </authorList>
    </citation>
    <scope>NUCLEOTIDE SEQUENCE</scope>
</reference>
<dbReference type="Proteomes" id="UP001178508">
    <property type="component" value="Chromosome 23"/>
</dbReference>
<evidence type="ECO:0000313" key="3">
    <source>
        <dbReference type="EMBL" id="CAJ1085773.1"/>
    </source>
</evidence>
<proteinExistence type="predicted"/>
<dbReference type="AlphaFoldDB" id="A0AAV1HIM1"/>
<feature type="transmembrane region" description="Helical" evidence="1">
    <location>
        <begin position="171"/>
        <end position="195"/>
    </location>
</feature>
<dbReference type="SUPFAM" id="SSF48726">
    <property type="entry name" value="Immunoglobulin"/>
    <property type="match status" value="1"/>
</dbReference>
<evidence type="ECO:0000256" key="2">
    <source>
        <dbReference type="SAM" id="SignalP"/>
    </source>
</evidence>
<keyword evidence="1" id="KW-0472">Membrane</keyword>
<keyword evidence="4" id="KW-1185">Reference proteome</keyword>
<keyword evidence="2" id="KW-0732">Signal</keyword>
<dbReference type="EMBL" id="OY660886">
    <property type="protein sequence ID" value="CAJ1085773.1"/>
    <property type="molecule type" value="Genomic_DNA"/>
</dbReference>
<name>A0AAV1HIM1_XYRNO</name>
<feature type="signal peptide" evidence="2">
    <location>
        <begin position="1"/>
        <end position="28"/>
    </location>
</feature>
<dbReference type="Gene3D" id="2.60.40.10">
    <property type="entry name" value="Immunoglobulins"/>
    <property type="match status" value="1"/>
</dbReference>
<keyword evidence="1" id="KW-1133">Transmembrane helix</keyword>
<organism evidence="3 4">
    <name type="scientific">Xyrichtys novacula</name>
    <name type="common">Pearly razorfish</name>
    <name type="synonym">Hemipteronotus novacula</name>
    <dbReference type="NCBI Taxonomy" id="13765"/>
    <lineage>
        <taxon>Eukaryota</taxon>
        <taxon>Metazoa</taxon>
        <taxon>Chordata</taxon>
        <taxon>Craniata</taxon>
        <taxon>Vertebrata</taxon>
        <taxon>Euteleostomi</taxon>
        <taxon>Actinopterygii</taxon>
        <taxon>Neopterygii</taxon>
        <taxon>Teleostei</taxon>
        <taxon>Neoteleostei</taxon>
        <taxon>Acanthomorphata</taxon>
        <taxon>Eupercaria</taxon>
        <taxon>Labriformes</taxon>
        <taxon>Labridae</taxon>
        <taxon>Xyrichtys</taxon>
    </lineage>
</organism>
<accession>A0AAV1HIM1</accession>
<evidence type="ECO:0000256" key="1">
    <source>
        <dbReference type="SAM" id="Phobius"/>
    </source>
</evidence>
<feature type="chain" id="PRO_5043662288" evidence="2">
    <location>
        <begin position="29"/>
        <end position="222"/>
    </location>
</feature>
<protein>
    <submittedName>
        <fullName evidence="3">Uncharacterized protein LOC117807626 isoform X2</fullName>
    </submittedName>
</protein>
<evidence type="ECO:0000313" key="4">
    <source>
        <dbReference type="Proteomes" id="UP001178508"/>
    </source>
</evidence>
<gene>
    <name evidence="3" type="ORF">XNOV1_A041984</name>
</gene>
<dbReference type="InterPro" id="IPR036179">
    <property type="entry name" value="Ig-like_dom_sf"/>
</dbReference>
<sequence>MKSSSETTRVKMVSRFLLLMALSVCVSGTLVVKVAHRSYQAEEDQDLTLEWTFTPKPDSSLKTLNIFCSMVNNQKDSVLFHLRKGVEVPQAQSKEFVGRVQCDKEVLREGRIRHHVSSLRTEDSGWYQCQVNTEYGNSLDRCDLNVTERTRTVGEPEPDRQTSGSRERISLYPGLTAAAAAAAPILVVFIGLIFYRNEERSQIIQAQENLLKLDNGWFYSFV</sequence>
<dbReference type="InterPro" id="IPR013783">
    <property type="entry name" value="Ig-like_fold"/>
</dbReference>